<dbReference type="Proteomes" id="UP000278152">
    <property type="component" value="Chromosome"/>
</dbReference>
<dbReference type="EMBL" id="AP019314">
    <property type="protein sequence ID" value="BBH42707.1"/>
    <property type="molecule type" value="Genomic_DNA"/>
</dbReference>
<evidence type="ECO:0000313" key="2">
    <source>
        <dbReference type="Proteomes" id="UP000278152"/>
    </source>
</evidence>
<sequence length="109" mass="12855">MQEVSYNPVHCIRQTEEPEILVNFILSHHAEEKIIQRQISLKILQDILNNPEQILEEDGLKVYQGTFVAINNKTYLLRIYINDLVEPQKIVTLYVTSKLRKYRQLSNES</sequence>
<proteinExistence type="predicted"/>
<protein>
    <recommendedName>
        <fullName evidence="3">DUF4258 domain-containing protein</fullName>
    </recommendedName>
</protein>
<evidence type="ECO:0000313" key="1">
    <source>
        <dbReference type="EMBL" id="BBH42707.1"/>
    </source>
</evidence>
<organism evidence="1 2">
    <name type="scientific">Microcystis viridis NIES-102</name>
    <dbReference type="NCBI Taxonomy" id="213615"/>
    <lineage>
        <taxon>Bacteria</taxon>
        <taxon>Bacillati</taxon>
        <taxon>Cyanobacteriota</taxon>
        <taxon>Cyanophyceae</taxon>
        <taxon>Oscillatoriophycideae</taxon>
        <taxon>Chroococcales</taxon>
        <taxon>Microcystaceae</taxon>
        <taxon>Microcystis</taxon>
    </lineage>
</organism>
<dbReference type="AlphaFoldDB" id="A0A3G9K2C1"/>
<reference evidence="1 2" key="1">
    <citation type="submission" date="2018-11" db="EMBL/GenBank/DDBJ databases">
        <title>Complete genome sequence of Microcystis aeruginosa NIES-102.</title>
        <authorList>
            <person name="Yamaguchi H."/>
            <person name="Suzuki S."/>
            <person name="Kawachi M."/>
        </authorList>
    </citation>
    <scope>NUCLEOTIDE SEQUENCE [LARGE SCALE GENOMIC DNA]</scope>
    <source>
        <strain evidence="1 2">NIES-102</strain>
    </source>
</reference>
<dbReference type="KEGG" id="mvz:myaer102_53700"/>
<gene>
    <name evidence="1" type="ORF">myaer102_53700</name>
</gene>
<evidence type="ECO:0008006" key="3">
    <source>
        <dbReference type="Google" id="ProtNLM"/>
    </source>
</evidence>
<name>A0A3G9K2C1_MICVR</name>
<accession>A0A3G9K2C1</accession>